<comment type="similarity">
    <text evidence="1">Belongs to the LDH2/MDH2 oxidoreductase family.</text>
</comment>
<dbReference type="InterPro" id="IPR043144">
    <property type="entry name" value="Mal/L-sulf/L-lact_DH-like_ah"/>
</dbReference>
<proteinExistence type="inferred from homology"/>
<protein>
    <submittedName>
        <fullName evidence="3">Ldh family oxidoreductase</fullName>
    </submittedName>
</protein>
<dbReference type="EMBL" id="QOKV01000033">
    <property type="protein sequence ID" value="KAA0677578.1"/>
    <property type="molecule type" value="Genomic_DNA"/>
</dbReference>
<organism evidence="3 4">
    <name type="scientific">Azospirillum brasilense</name>
    <dbReference type="NCBI Taxonomy" id="192"/>
    <lineage>
        <taxon>Bacteria</taxon>
        <taxon>Pseudomonadati</taxon>
        <taxon>Pseudomonadota</taxon>
        <taxon>Alphaproteobacteria</taxon>
        <taxon>Rhodospirillales</taxon>
        <taxon>Azospirillaceae</taxon>
        <taxon>Azospirillum</taxon>
    </lineage>
</organism>
<dbReference type="GO" id="GO:0016491">
    <property type="term" value="F:oxidoreductase activity"/>
    <property type="evidence" value="ECO:0007669"/>
    <property type="project" value="UniProtKB-KW"/>
</dbReference>
<dbReference type="InterPro" id="IPR003767">
    <property type="entry name" value="Malate/L-lactate_DH-like"/>
</dbReference>
<keyword evidence="2" id="KW-0560">Oxidoreductase</keyword>
<evidence type="ECO:0000256" key="2">
    <source>
        <dbReference type="ARBA" id="ARBA00023002"/>
    </source>
</evidence>
<dbReference type="PANTHER" id="PTHR11091">
    <property type="entry name" value="OXIDOREDUCTASE-RELATED"/>
    <property type="match status" value="1"/>
</dbReference>
<dbReference type="Gene3D" id="3.30.1370.60">
    <property type="entry name" value="Hypothetical oxidoreductase yiak, domain 2"/>
    <property type="match status" value="1"/>
</dbReference>
<dbReference type="Proteomes" id="UP000476837">
    <property type="component" value="Unassembled WGS sequence"/>
</dbReference>
<gene>
    <name evidence="3" type="ORF">DS837_29150</name>
</gene>
<dbReference type="InterPro" id="IPR043143">
    <property type="entry name" value="Mal/L-sulf/L-lact_DH-like_NADP"/>
</dbReference>
<evidence type="ECO:0000256" key="1">
    <source>
        <dbReference type="ARBA" id="ARBA00006056"/>
    </source>
</evidence>
<dbReference type="AlphaFoldDB" id="A0A6L3ARW7"/>
<dbReference type="Pfam" id="PF02615">
    <property type="entry name" value="Ldh_2"/>
    <property type="match status" value="1"/>
</dbReference>
<dbReference type="Gene3D" id="1.10.1530.10">
    <property type="match status" value="1"/>
</dbReference>
<dbReference type="RefSeq" id="WP_149167965.1">
    <property type="nucleotide sequence ID" value="NZ_QOKV01000033.1"/>
</dbReference>
<evidence type="ECO:0000313" key="3">
    <source>
        <dbReference type="EMBL" id="KAA0677578.1"/>
    </source>
</evidence>
<comment type="caution">
    <text evidence="3">The sequence shown here is derived from an EMBL/GenBank/DDBJ whole genome shotgun (WGS) entry which is preliminary data.</text>
</comment>
<sequence>MNIKHHYDPAVLRTFAKGLLAAKAVDAVIAETVADVLVEGDLLGHSTHGLAQLSSYLGSLEKGTMRASGTYDVVSDFPAATTWDGLWLPGPWLTKLACDEASRRARTFGTGTVVIRRAHHIACLAAYLEPITSAGLVCIIQSSDPAVRAVAPHGGSRPVLTPNPIAVGIPTDGDPILIDVSMSIATVGMARRLIASGEKAPFPWLVDGKGEATDDPNVLDDNPRGSLMLLGGLESGHKGFALALMVEALTSGLGGHGRADRPENWGASVFVQVLDPEAFGGREAFIRETSFTVGECVAGPSRQEANPVRMPGSAGLRRKRTAIANGLVLAPGIVDALTPWADRLGVPMPATLPT</sequence>
<accession>A0A6L3ARW7</accession>
<evidence type="ECO:0000313" key="4">
    <source>
        <dbReference type="Proteomes" id="UP000476837"/>
    </source>
</evidence>
<reference evidence="3 4" key="1">
    <citation type="submission" date="2018-07" db="EMBL/GenBank/DDBJ databases">
        <title>Genome sequence of Roseomonas fauriae ATCC 49958.</title>
        <authorList>
            <person name="Sant'Anna F.H."/>
            <person name="Baldani J.I."/>
            <person name="Zilli J.E."/>
            <person name="Reis V.M."/>
            <person name="Hartmann A."/>
            <person name="Cruz L."/>
            <person name="de Souza E.M."/>
            <person name="de Oliveira Pedrosa F."/>
            <person name="Passaglia L.M.P."/>
        </authorList>
    </citation>
    <scope>NUCLEOTIDE SEQUENCE [LARGE SCALE GENOMIC DNA]</scope>
    <source>
        <strain evidence="3 4">ATCC 49958</strain>
    </source>
</reference>
<dbReference type="PANTHER" id="PTHR11091:SF0">
    <property type="entry name" value="MALATE DEHYDROGENASE"/>
    <property type="match status" value="1"/>
</dbReference>
<name>A0A6L3ARW7_AZOBR</name>
<dbReference type="SUPFAM" id="SSF89733">
    <property type="entry name" value="L-sulfolactate dehydrogenase-like"/>
    <property type="match status" value="1"/>
</dbReference>
<dbReference type="InterPro" id="IPR036111">
    <property type="entry name" value="Mal/L-sulfo/L-lacto_DH-like_sf"/>
</dbReference>